<evidence type="ECO:0000313" key="1">
    <source>
        <dbReference type="EMBL" id="MCY9694929.1"/>
    </source>
</evidence>
<keyword evidence="2" id="KW-1185">Reference proteome</keyword>
<accession>A0ABT4GFQ5</accession>
<reference evidence="1 2" key="1">
    <citation type="submission" date="2022-05" db="EMBL/GenBank/DDBJ databases">
        <title>Genome Sequencing of Bee-Associated Microbes.</title>
        <authorList>
            <person name="Dunlap C."/>
        </authorList>
    </citation>
    <scope>NUCLEOTIDE SEQUENCE [LARGE SCALE GENOMIC DNA]</scope>
    <source>
        <strain evidence="1 2">NRRL B-14421</strain>
    </source>
</reference>
<dbReference type="Proteomes" id="UP001527099">
    <property type="component" value="Unassembled WGS sequence"/>
</dbReference>
<name>A0ABT4GFQ5_9BACL</name>
<comment type="caution">
    <text evidence="1">The sequence shown here is derived from an EMBL/GenBank/DDBJ whole genome shotgun (WGS) entry which is preliminary data.</text>
</comment>
<dbReference type="EMBL" id="JAMDMX010000057">
    <property type="protein sequence ID" value="MCY9694929.1"/>
    <property type="molecule type" value="Genomic_DNA"/>
</dbReference>
<proteinExistence type="predicted"/>
<gene>
    <name evidence="1" type="ORF">M5X19_18775</name>
</gene>
<evidence type="ECO:0000313" key="2">
    <source>
        <dbReference type="Proteomes" id="UP001527099"/>
    </source>
</evidence>
<organism evidence="1 2">
    <name type="scientific">Paenibacillus alginolyticus</name>
    <dbReference type="NCBI Taxonomy" id="59839"/>
    <lineage>
        <taxon>Bacteria</taxon>
        <taxon>Bacillati</taxon>
        <taxon>Bacillota</taxon>
        <taxon>Bacilli</taxon>
        <taxon>Bacillales</taxon>
        <taxon>Paenibacillaceae</taxon>
        <taxon>Paenibacillus</taxon>
    </lineage>
</organism>
<sequence length="55" mass="6502">MLTNMEDRKITNGDIDLMIAEIEEGWRELSMISRSCRDIKEDLVRLSQVLDEINY</sequence>
<dbReference type="RefSeq" id="WP_268616450.1">
    <property type="nucleotide sequence ID" value="NZ_JAMDMX010000057.1"/>
</dbReference>
<protein>
    <submittedName>
        <fullName evidence="1">Uncharacterized protein</fullName>
    </submittedName>
</protein>